<organism evidence="2 3">
    <name type="scientific">Finegoldia dalianensis</name>
    <dbReference type="NCBI Taxonomy" id="3145239"/>
    <lineage>
        <taxon>Bacteria</taxon>
        <taxon>Bacillati</taxon>
        <taxon>Bacillota</taxon>
        <taxon>Tissierellia</taxon>
        <taxon>Tissierellales</taxon>
        <taxon>Peptoniphilaceae</taxon>
        <taxon>Finegoldia</taxon>
    </lineage>
</organism>
<accession>A0ABW9KE56</accession>
<keyword evidence="1" id="KW-0732">Signal</keyword>
<feature type="chain" id="PRO_5046638733" description="Lipoprotein" evidence="1">
    <location>
        <begin position="24"/>
        <end position="238"/>
    </location>
</feature>
<sequence>MNKKIALILTFFLILLLPSCKTAKDKFKNISPEQALTTAIDDWNSSNSLNANFENPSTMTDFFNKYYSFANQSLYSPLRCVKFNIKDEKDNRFDYKNPPDVYVMHVDFISYNAYADYYNYLKDKTSLGQEIAEKNLEKKLFKDQPQKNSENRLKDEDKEKKFIADEKDCVVFENVAIKFLKNSNDDYVISCGEFQIEDYTAIFNGDNTNIELFNILSGNSLNAYIDFQKEISKKSGIN</sequence>
<evidence type="ECO:0000313" key="3">
    <source>
        <dbReference type="Proteomes" id="UP001634413"/>
    </source>
</evidence>
<feature type="signal peptide" evidence="1">
    <location>
        <begin position="1"/>
        <end position="23"/>
    </location>
</feature>
<evidence type="ECO:0000313" key="2">
    <source>
        <dbReference type="EMBL" id="MFN2102824.1"/>
    </source>
</evidence>
<proteinExistence type="predicted"/>
<protein>
    <recommendedName>
        <fullName evidence="4">Lipoprotein</fullName>
    </recommendedName>
</protein>
<keyword evidence="3" id="KW-1185">Reference proteome</keyword>
<evidence type="ECO:0000256" key="1">
    <source>
        <dbReference type="SAM" id="SignalP"/>
    </source>
</evidence>
<name>A0ABW9KE56_9FIRM</name>
<comment type="caution">
    <text evidence="2">The sequence shown here is derived from an EMBL/GenBank/DDBJ whole genome shotgun (WGS) entry which is preliminary data.</text>
</comment>
<dbReference type="RefSeq" id="WP_412701970.1">
    <property type="nucleotide sequence ID" value="NZ_JBDLBQ010000007.1"/>
</dbReference>
<evidence type="ECO:0008006" key="4">
    <source>
        <dbReference type="Google" id="ProtNLM"/>
    </source>
</evidence>
<reference evidence="2 3" key="1">
    <citation type="journal article" date="2024" name="Anaerobe">
        <title>The identification of Finegoldia dalianensis sp. nov., isolated from the pus of a patient with skin abscess and genomic analysis of the strains belonging to Finegoldia genus.</title>
        <authorList>
            <person name="Li Y."/>
            <person name="Wang Y."/>
            <person name="Xiao D."/>
            <person name="Wang J."/>
            <person name="Jin D."/>
        </authorList>
    </citation>
    <scope>NUCLEOTIDE SEQUENCE [LARGE SCALE GENOMIC DNA]</scope>
    <source>
        <strain evidence="2 3">LY240594</strain>
    </source>
</reference>
<gene>
    <name evidence="2" type="ORF">ABDJ34_07915</name>
</gene>
<dbReference type="Proteomes" id="UP001634413">
    <property type="component" value="Unassembled WGS sequence"/>
</dbReference>
<dbReference type="EMBL" id="JBDLBQ010000007">
    <property type="protein sequence ID" value="MFN2102824.1"/>
    <property type="molecule type" value="Genomic_DNA"/>
</dbReference>